<reference evidence="2 3" key="1">
    <citation type="journal article" date="2020" name="Microb. Ecol.">
        <title>Ecogenomics of the Marine Benthic Filamentous Cyanobacterium Adonisia.</title>
        <authorList>
            <person name="Walter J.M."/>
            <person name="Coutinho F.H."/>
            <person name="Leomil L."/>
            <person name="Hargreaves P.I."/>
            <person name="Campeao M.E."/>
            <person name="Vieira V.V."/>
            <person name="Silva B.S."/>
            <person name="Fistarol G.O."/>
            <person name="Salomon P.S."/>
            <person name="Sawabe T."/>
            <person name="Mino S."/>
            <person name="Hosokawa M."/>
            <person name="Miyashita H."/>
            <person name="Maruyama F."/>
            <person name="van Verk M.C."/>
            <person name="Dutilh B.E."/>
            <person name="Thompson C.C."/>
            <person name="Thompson F.L."/>
        </authorList>
    </citation>
    <scope>NUCLEOTIDE SEQUENCE [LARGE SCALE GENOMIC DNA]</scope>
    <source>
        <strain evidence="2 3">CCMR0081</strain>
    </source>
</reference>
<gene>
    <name evidence="2" type="ORF">DXZ20_17540</name>
</gene>
<dbReference type="EMBL" id="QXHD01000004">
    <property type="protein sequence ID" value="NEZ57445.1"/>
    <property type="molecule type" value="Genomic_DNA"/>
</dbReference>
<dbReference type="Proteomes" id="UP000481033">
    <property type="component" value="Unassembled WGS sequence"/>
</dbReference>
<protein>
    <recommendedName>
        <fullName evidence="1">STAS domain-containing protein</fullName>
    </recommendedName>
</protein>
<keyword evidence="3" id="KW-1185">Reference proteome</keyword>
<dbReference type="Gene3D" id="3.30.750.24">
    <property type="entry name" value="STAS domain"/>
    <property type="match status" value="1"/>
</dbReference>
<feature type="domain" description="STAS" evidence="1">
    <location>
        <begin position="37"/>
        <end position="118"/>
    </location>
</feature>
<evidence type="ECO:0000313" key="3">
    <source>
        <dbReference type="Proteomes" id="UP000481033"/>
    </source>
</evidence>
<dbReference type="PROSITE" id="PS50801">
    <property type="entry name" value="STAS"/>
    <property type="match status" value="1"/>
</dbReference>
<sequence>MEIKGKEYEVVYEQAISTVTFKGELALMGMGEYPPIANLLEQCLEDATSQEPSQLTLDLRELKFLNSSGINVISKFVIKVRRSAKVAMTIRGSDTIPWQAKSLVNLKRLMPGMIVELG</sequence>
<dbReference type="NCBIfam" id="NF047705">
    <property type="entry name" value="slr1659_superfam"/>
    <property type="match status" value="1"/>
</dbReference>
<comment type="caution">
    <text evidence="2">The sequence shown here is derived from an EMBL/GenBank/DDBJ whole genome shotgun (WGS) entry which is preliminary data.</text>
</comment>
<dbReference type="InterPro" id="IPR002645">
    <property type="entry name" value="STAS_dom"/>
</dbReference>
<name>A0A6M0RMF5_9CYAN</name>
<dbReference type="RefSeq" id="WP_163665554.1">
    <property type="nucleotide sequence ID" value="NZ_QXHD01000004.1"/>
</dbReference>
<proteinExistence type="predicted"/>
<evidence type="ECO:0000259" key="1">
    <source>
        <dbReference type="PROSITE" id="PS50801"/>
    </source>
</evidence>
<dbReference type="SUPFAM" id="SSF52091">
    <property type="entry name" value="SpoIIaa-like"/>
    <property type="match status" value="1"/>
</dbReference>
<organism evidence="2 3">
    <name type="scientific">Adonisia turfae CCMR0081</name>
    <dbReference type="NCBI Taxonomy" id="2292702"/>
    <lineage>
        <taxon>Bacteria</taxon>
        <taxon>Bacillati</taxon>
        <taxon>Cyanobacteriota</taxon>
        <taxon>Adonisia</taxon>
        <taxon>Adonisia turfae</taxon>
    </lineage>
</organism>
<dbReference type="InterPro" id="IPR036513">
    <property type="entry name" value="STAS_dom_sf"/>
</dbReference>
<evidence type="ECO:0000313" key="2">
    <source>
        <dbReference type="EMBL" id="NEZ57445.1"/>
    </source>
</evidence>
<accession>A0A6M0RMF5</accession>
<dbReference type="AlphaFoldDB" id="A0A6M0RMF5"/>